<evidence type="ECO:0000256" key="1">
    <source>
        <dbReference type="RuleBase" id="RU003682"/>
    </source>
</evidence>
<dbReference type="InterPro" id="IPR050231">
    <property type="entry name" value="Iron_ascorbate_oxido_reductase"/>
</dbReference>
<evidence type="ECO:0000313" key="3">
    <source>
        <dbReference type="EMBL" id="ERN08327.1"/>
    </source>
</evidence>
<keyword evidence="1" id="KW-0479">Metal-binding</keyword>
<keyword evidence="1" id="KW-0408">Iron</keyword>
<protein>
    <recommendedName>
        <fullName evidence="2">Fe2OG dioxygenase domain-containing protein</fullName>
    </recommendedName>
</protein>
<reference evidence="4" key="1">
    <citation type="journal article" date="2013" name="Science">
        <title>The Amborella genome and the evolution of flowering plants.</title>
        <authorList>
            <consortium name="Amborella Genome Project"/>
        </authorList>
    </citation>
    <scope>NUCLEOTIDE SEQUENCE [LARGE SCALE GENOMIC DNA]</scope>
</reference>
<dbReference type="InterPro" id="IPR027443">
    <property type="entry name" value="IPNS-like_sf"/>
</dbReference>
<organism evidence="3 4">
    <name type="scientific">Amborella trichopoda</name>
    <dbReference type="NCBI Taxonomy" id="13333"/>
    <lineage>
        <taxon>Eukaryota</taxon>
        <taxon>Viridiplantae</taxon>
        <taxon>Streptophyta</taxon>
        <taxon>Embryophyta</taxon>
        <taxon>Tracheophyta</taxon>
        <taxon>Spermatophyta</taxon>
        <taxon>Magnoliopsida</taxon>
        <taxon>Amborellales</taxon>
        <taxon>Amborellaceae</taxon>
        <taxon>Amborella</taxon>
    </lineage>
</organism>
<dbReference type="PROSITE" id="PS51471">
    <property type="entry name" value="FE2OG_OXY"/>
    <property type="match status" value="1"/>
</dbReference>
<accession>U5CY59</accession>
<evidence type="ECO:0000259" key="2">
    <source>
        <dbReference type="PROSITE" id="PS51471"/>
    </source>
</evidence>
<sequence length="214" mass="24326">KACQAYGRETTKLAFKVLETIALALGMPAARFDPYFEETTTIVRLNHYPPCPSPELALGKGPHVDTSAFTLLSTDEVSGLEVRRKSDGEWFGSAPHPTPSSLCQETPSRKAEYNIIADKAFSKLLLLFVWTNDQYNGLLHRVAVNSQQERFSFITLFTPSYHAIVEPLEGLVHEEDPPKYRPFKWGEYLITRSLNNYMKLDKPVLQISDYKIRD</sequence>
<dbReference type="InterPro" id="IPR044861">
    <property type="entry name" value="IPNS-like_FE2OG_OXY"/>
</dbReference>
<keyword evidence="1" id="KW-0560">Oxidoreductase</keyword>
<dbReference type="Gene3D" id="2.60.120.330">
    <property type="entry name" value="B-lactam Antibiotic, Isopenicillin N Synthase, Chain"/>
    <property type="match status" value="1"/>
</dbReference>
<dbReference type="AlphaFoldDB" id="U5CY59"/>
<comment type="similarity">
    <text evidence="1">Belongs to the iron/ascorbate-dependent oxidoreductase family.</text>
</comment>
<feature type="non-terminal residue" evidence="3">
    <location>
        <position position="1"/>
    </location>
</feature>
<evidence type="ECO:0000313" key="4">
    <source>
        <dbReference type="Proteomes" id="UP000017836"/>
    </source>
</evidence>
<dbReference type="GO" id="GO:0016491">
    <property type="term" value="F:oxidoreductase activity"/>
    <property type="evidence" value="ECO:0007669"/>
    <property type="project" value="UniProtKB-KW"/>
</dbReference>
<dbReference type="Gramene" id="ERN08327">
    <property type="protein sequence ID" value="ERN08327"/>
    <property type="gene ID" value="AMTR_s05684p00001760"/>
</dbReference>
<dbReference type="EMBL" id="KI393518">
    <property type="protein sequence ID" value="ERN08327.1"/>
    <property type="molecule type" value="Genomic_DNA"/>
</dbReference>
<feature type="domain" description="Fe2OG dioxygenase" evidence="2">
    <location>
        <begin position="39"/>
        <end position="159"/>
    </location>
</feature>
<name>U5CY59_AMBTC</name>
<keyword evidence="4" id="KW-1185">Reference proteome</keyword>
<proteinExistence type="inferred from homology"/>
<dbReference type="eggNOG" id="KOG0143">
    <property type="taxonomic scope" value="Eukaryota"/>
</dbReference>
<dbReference type="PANTHER" id="PTHR47990">
    <property type="entry name" value="2-OXOGLUTARATE (2OG) AND FE(II)-DEPENDENT OXYGENASE SUPERFAMILY PROTEIN-RELATED"/>
    <property type="match status" value="1"/>
</dbReference>
<dbReference type="HOGENOM" id="CLU_010119_8_5_1"/>
<dbReference type="Proteomes" id="UP000017836">
    <property type="component" value="Unassembled WGS sequence"/>
</dbReference>
<dbReference type="SUPFAM" id="SSF51197">
    <property type="entry name" value="Clavaminate synthase-like"/>
    <property type="match status" value="2"/>
</dbReference>
<gene>
    <name evidence="3" type="ORF">AMTR_s05684p00001760</name>
</gene>
<dbReference type="Pfam" id="PF03171">
    <property type="entry name" value="2OG-FeII_Oxy"/>
    <property type="match status" value="1"/>
</dbReference>
<dbReference type="GO" id="GO:0046872">
    <property type="term" value="F:metal ion binding"/>
    <property type="evidence" value="ECO:0007669"/>
    <property type="project" value="UniProtKB-KW"/>
</dbReference>
<dbReference type="InterPro" id="IPR005123">
    <property type="entry name" value="Oxoglu/Fe-dep_dioxygenase_dom"/>
</dbReference>